<evidence type="ECO:0000313" key="1">
    <source>
        <dbReference type="EMBL" id="HAF1420411.1"/>
    </source>
</evidence>
<organism evidence="2">
    <name type="scientific">Salmonella enterica</name>
    <name type="common">Salmonella choleraesuis</name>
    <dbReference type="NCBI Taxonomy" id="28901"/>
    <lineage>
        <taxon>Bacteria</taxon>
        <taxon>Pseudomonadati</taxon>
        <taxon>Pseudomonadota</taxon>
        <taxon>Gammaproteobacteria</taxon>
        <taxon>Enterobacterales</taxon>
        <taxon>Enterobacteriaceae</taxon>
        <taxon>Salmonella</taxon>
    </lineage>
</organism>
<evidence type="ECO:0000313" key="2">
    <source>
        <dbReference type="EMBL" id="HAF2206737.1"/>
    </source>
</evidence>
<gene>
    <name evidence="2" type="ORF">G8N85_004804</name>
    <name evidence="1" type="ORF">G9B68_004911</name>
    <name evidence="3" type="ORF">G9E70_004821</name>
</gene>
<comment type="caution">
    <text evidence="2">The sequence shown here is derived from an EMBL/GenBank/DDBJ whole genome shotgun (WGS) entry which is preliminary data.</text>
</comment>
<reference evidence="2" key="1">
    <citation type="journal article" date="2018" name="Genome Biol.">
        <title>SKESA: strategic k-mer extension for scrupulous assemblies.</title>
        <authorList>
            <person name="Souvorov A."/>
            <person name="Agarwala R."/>
            <person name="Lipman D.J."/>
        </authorList>
    </citation>
    <scope>NUCLEOTIDE SEQUENCE</scope>
    <source>
        <strain evidence="3">MA.05/00002289</strain>
        <strain evidence="2">MA.CK_01/00000941</strain>
        <strain evidence="1">MA.CK_95/00012903</strain>
    </source>
</reference>
<dbReference type="GO" id="GO:0016787">
    <property type="term" value="F:hydrolase activity"/>
    <property type="evidence" value="ECO:0007669"/>
    <property type="project" value="UniProtKB-KW"/>
</dbReference>
<reference evidence="2" key="2">
    <citation type="submission" date="2020-02" db="EMBL/GenBank/DDBJ databases">
        <authorList>
            <consortium name="NCBI Pathogen Detection Project"/>
        </authorList>
    </citation>
    <scope>NUCLEOTIDE SEQUENCE</scope>
    <source>
        <strain evidence="3">MA.05/00002289</strain>
        <strain evidence="2">MA.CK_01/00000941</strain>
        <strain evidence="1">MA.CK_95/00012903</strain>
    </source>
</reference>
<keyword evidence="2" id="KW-0378">Hydrolase</keyword>
<dbReference type="EMBL" id="DAAUMU010000041">
    <property type="protein sequence ID" value="HAF1420411.1"/>
    <property type="molecule type" value="Genomic_DNA"/>
</dbReference>
<protein>
    <submittedName>
        <fullName evidence="2">UxaA family hydrolase</fullName>
    </submittedName>
</protein>
<dbReference type="EMBL" id="DAAUPK010000032">
    <property type="protein sequence ID" value="HAF2571839.1"/>
    <property type="molecule type" value="Genomic_DNA"/>
</dbReference>
<dbReference type="AlphaFoldDB" id="A0A743Z318"/>
<sequence>MVEVTEYARLPQKRGLIIMDTPCCDMASVTGVSVGGA</sequence>
<evidence type="ECO:0000313" key="3">
    <source>
        <dbReference type="EMBL" id="HAF2571839.1"/>
    </source>
</evidence>
<proteinExistence type="predicted"/>
<name>A0A743Z318_SALER</name>
<accession>A0A743Z318</accession>
<dbReference type="EMBL" id="DAAUOA010000039">
    <property type="protein sequence ID" value="HAF2206737.1"/>
    <property type="molecule type" value="Genomic_DNA"/>
</dbReference>